<evidence type="ECO:0000256" key="1">
    <source>
        <dbReference type="SAM" id="MobiDB-lite"/>
    </source>
</evidence>
<proteinExistence type="predicted"/>
<dbReference type="Proteomes" id="UP001642484">
    <property type="component" value="Unassembled WGS sequence"/>
</dbReference>
<feature type="region of interest" description="Disordered" evidence="1">
    <location>
        <begin position="131"/>
        <end position="153"/>
    </location>
</feature>
<keyword evidence="3" id="KW-1185">Reference proteome</keyword>
<protein>
    <submittedName>
        <fullName evidence="2">Uncharacterized protein</fullName>
    </submittedName>
</protein>
<sequence>MKGKALFPTVNFRNVVLQVHFGAQPLRSLAFACHSWLQVHKAHSEVKGATSPADGKYEVLLPVGLPDEGTFDWVDQFLSKNRNYTELSDRAILDWAKKSGLQRYGGYARRSSNDHPEMDFGLPLMEDASVHRARRGRGPKPSVLGSRLKARLP</sequence>
<evidence type="ECO:0000313" key="3">
    <source>
        <dbReference type="Proteomes" id="UP001642484"/>
    </source>
</evidence>
<name>A0ABP0RSA2_9DINO</name>
<accession>A0ABP0RSA2</accession>
<reference evidence="2 3" key="1">
    <citation type="submission" date="2024-02" db="EMBL/GenBank/DDBJ databases">
        <authorList>
            <person name="Chen Y."/>
            <person name="Shah S."/>
            <person name="Dougan E. K."/>
            <person name="Thang M."/>
            <person name="Chan C."/>
        </authorList>
    </citation>
    <scope>NUCLEOTIDE SEQUENCE [LARGE SCALE GENOMIC DNA]</scope>
</reference>
<organism evidence="2 3">
    <name type="scientific">Durusdinium trenchii</name>
    <dbReference type="NCBI Taxonomy" id="1381693"/>
    <lineage>
        <taxon>Eukaryota</taxon>
        <taxon>Sar</taxon>
        <taxon>Alveolata</taxon>
        <taxon>Dinophyceae</taxon>
        <taxon>Suessiales</taxon>
        <taxon>Symbiodiniaceae</taxon>
        <taxon>Durusdinium</taxon>
    </lineage>
</organism>
<comment type="caution">
    <text evidence="2">The sequence shown here is derived from an EMBL/GenBank/DDBJ whole genome shotgun (WGS) entry which is preliminary data.</text>
</comment>
<evidence type="ECO:0000313" key="2">
    <source>
        <dbReference type="EMBL" id="CAK9102096.1"/>
    </source>
</evidence>
<dbReference type="EMBL" id="CAXAMN010026306">
    <property type="protein sequence ID" value="CAK9102096.1"/>
    <property type="molecule type" value="Genomic_DNA"/>
</dbReference>
<gene>
    <name evidence="2" type="ORF">CCMP2556_LOCUS48076</name>
</gene>